<reference evidence="2" key="1">
    <citation type="journal article" date="2020" name="Nature">
        <title>Giant virus diversity and host interactions through global metagenomics.</title>
        <authorList>
            <person name="Schulz F."/>
            <person name="Roux S."/>
            <person name="Paez-Espino D."/>
            <person name="Jungbluth S."/>
            <person name="Walsh D.A."/>
            <person name="Denef V.J."/>
            <person name="McMahon K.D."/>
            <person name="Konstantinidis K.T."/>
            <person name="Eloe-Fadrosh E.A."/>
            <person name="Kyrpides N.C."/>
            <person name="Woyke T."/>
        </authorList>
    </citation>
    <scope>NUCLEOTIDE SEQUENCE</scope>
    <source>
        <strain evidence="2">GVMAG-S-3300013286-35</strain>
    </source>
</reference>
<evidence type="ECO:0000313" key="2">
    <source>
        <dbReference type="EMBL" id="QHU21954.1"/>
    </source>
</evidence>
<sequence length="271" mass="29213">MADNMQKYNDLVAKHKSTAPADIGVMGPGYSFVDELPTPGEIGVRNGGDMGAITDAVSGINYYVDAIGFGQKTGINTHDMQPLGLRYFLNTGSICSNGAAMYDYIDTAPKGDLLGQRVKNGLRDMGLPGMRGLAPGIMEDARDALNPMPLLRAAMGSGYPQCRLANNEVGDLNGNIRSPHDGTVWIQGETQLINGRPHQSRWIQDKDAKGKPVFMEQEAYEAAPKTFYPDGTPITEGFGNGWEDYIDKRTVAGLLLVGAALSMLTFAAHRK</sequence>
<dbReference type="AlphaFoldDB" id="A0A6C0KZJ4"/>
<accession>A0A6C0KZJ4</accession>
<name>A0A6C0KZJ4_9ZZZZ</name>
<keyword evidence="1" id="KW-0812">Transmembrane</keyword>
<organism evidence="2">
    <name type="scientific">viral metagenome</name>
    <dbReference type="NCBI Taxonomy" id="1070528"/>
    <lineage>
        <taxon>unclassified sequences</taxon>
        <taxon>metagenomes</taxon>
        <taxon>organismal metagenomes</taxon>
    </lineage>
</organism>
<keyword evidence="1" id="KW-0472">Membrane</keyword>
<evidence type="ECO:0000256" key="1">
    <source>
        <dbReference type="SAM" id="Phobius"/>
    </source>
</evidence>
<keyword evidence="1" id="KW-1133">Transmembrane helix</keyword>
<protein>
    <submittedName>
        <fullName evidence="2">Uncharacterized protein</fullName>
    </submittedName>
</protein>
<dbReference type="EMBL" id="MN740993">
    <property type="protein sequence ID" value="QHU21954.1"/>
    <property type="molecule type" value="Genomic_DNA"/>
</dbReference>
<proteinExistence type="predicted"/>
<feature type="transmembrane region" description="Helical" evidence="1">
    <location>
        <begin position="250"/>
        <end position="268"/>
    </location>
</feature>